<protein>
    <submittedName>
        <fullName evidence="4">Tetratricopeptide repeat protein</fullName>
    </submittedName>
</protein>
<name>A0A7V2AZ81_RHOMR</name>
<reference evidence="4" key="1">
    <citation type="journal article" date="2020" name="mSystems">
        <title>Genome- and Community-Level Interaction Insights into Carbon Utilization and Element Cycling Functions of Hydrothermarchaeota in Hydrothermal Sediment.</title>
        <authorList>
            <person name="Zhou Z."/>
            <person name="Liu Y."/>
            <person name="Xu W."/>
            <person name="Pan J."/>
            <person name="Luo Z.H."/>
            <person name="Li M."/>
        </authorList>
    </citation>
    <scope>NUCLEOTIDE SEQUENCE [LARGE SCALE GENOMIC DNA]</scope>
    <source>
        <strain evidence="4">SpSt-143</strain>
    </source>
</reference>
<feature type="repeat" description="TPR" evidence="3">
    <location>
        <begin position="352"/>
        <end position="385"/>
    </location>
</feature>
<dbReference type="PANTHER" id="PTHR45586:SF1">
    <property type="entry name" value="LIPOPOLYSACCHARIDE ASSEMBLY PROTEIN B"/>
    <property type="match status" value="1"/>
</dbReference>
<keyword evidence="1" id="KW-0677">Repeat</keyword>
<evidence type="ECO:0000313" key="4">
    <source>
        <dbReference type="EMBL" id="HER95372.1"/>
    </source>
</evidence>
<proteinExistence type="predicted"/>
<dbReference type="SMART" id="SM00028">
    <property type="entry name" value="TPR"/>
    <property type="match status" value="10"/>
</dbReference>
<dbReference type="Pfam" id="PF14559">
    <property type="entry name" value="TPR_19"/>
    <property type="match status" value="2"/>
</dbReference>
<feature type="repeat" description="TPR" evidence="3">
    <location>
        <begin position="284"/>
        <end position="317"/>
    </location>
</feature>
<sequence>MGRAWSVLLLSAGLVACRANPSSYAPLPPEAEALLVQAEAALQQQAFIEALQLANRAESQAPAHPDVLFFKGRLYTRMMLLDAADSLYHLVAQRVPDYPGLWHNLANNAARRGQFGQAVAYYRKELKQKPTPLAWRGLARAYQELGRVDSAHVAYEMALRLDSTYAEAWLDLAELYEKEGRLQEALLAARRAWEQVPHSLIARYRLGNLLRQTGQLEAARVLLASVVQEAPWHHAAHYSLGLLLQQQGAREAAQHLIKKAETLRALQAKVEQAELMISNTPRDPYAYATLGSLLRRLGQYAEALYAYQVARYLDPKNLEFQNNIAILYLLLGQADQALAWLEQAVQQDSTFVDGWINLGILYARRGNVAAAREAWERARRLAPNRPEPQRYLTQLAAGTAPNGP</sequence>
<dbReference type="InterPro" id="IPR019734">
    <property type="entry name" value="TPR_rpt"/>
</dbReference>
<dbReference type="SUPFAM" id="SSF48452">
    <property type="entry name" value="TPR-like"/>
    <property type="match status" value="2"/>
</dbReference>
<feature type="repeat" description="TPR" evidence="3">
    <location>
        <begin position="166"/>
        <end position="199"/>
    </location>
</feature>
<dbReference type="AlphaFoldDB" id="A0A7V2AZ81"/>
<dbReference type="Gene3D" id="1.25.40.10">
    <property type="entry name" value="Tetratricopeptide repeat domain"/>
    <property type="match status" value="2"/>
</dbReference>
<keyword evidence="2 3" id="KW-0802">TPR repeat</keyword>
<dbReference type="InterPro" id="IPR051012">
    <property type="entry name" value="CellSynth/LPSAsmb/PSIAsmb"/>
</dbReference>
<dbReference type="PROSITE" id="PS50005">
    <property type="entry name" value="TPR"/>
    <property type="match status" value="4"/>
</dbReference>
<dbReference type="InterPro" id="IPR011990">
    <property type="entry name" value="TPR-like_helical_dom_sf"/>
</dbReference>
<gene>
    <name evidence="4" type="ORF">ENO59_02470</name>
</gene>
<evidence type="ECO:0000256" key="1">
    <source>
        <dbReference type="ARBA" id="ARBA00022737"/>
    </source>
</evidence>
<accession>A0A7V2AZ81</accession>
<comment type="caution">
    <text evidence="4">The sequence shown here is derived from an EMBL/GenBank/DDBJ whole genome shotgun (WGS) entry which is preliminary data.</text>
</comment>
<feature type="repeat" description="TPR" evidence="3">
    <location>
        <begin position="132"/>
        <end position="165"/>
    </location>
</feature>
<dbReference type="Pfam" id="PF07719">
    <property type="entry name" value="TPR_2"/>
    <property type="match status" value="1"/>
</dbReference>
<dbReference type="PROSITE" id="PS51257">
    <property type="entry name" value="PROKAR_LIPOPROTEIN"/>
    <property type="match status" value="1"/>
</dbReference>
<dbReference type="Pfam" id="PF13432">
    <property type="entry name" value="TPR_16"/>
    <property type="match status" value="1"/>
</dbReference>
<evidence type="ECO:0000256" key="3">
    <source>
        <dbReference type="PROSITE-ProRule" id="PRU00339"/>
    </source>
</evidence>
<dbReference type="PANTHER" id="PTHR45586">
    <property type="entry name" value="TPR REPEAT-CONTAINING PROTEIN PA4667"/>
    <property type="match status" value="1"/>
</dbReference>
<dbReference type="InterPro" id="IPR013105">
    <property type="entry name" value="TPR_2"/>
</dbReference>
<evidence type="ECO:0000256" key="2">
    <source>
        <dbReference type="ARBA" id="ARBA00022803"/>
    </source>
</evidence>
<dbReference type="EMBL" id="DSGB01000003">
    <property type="protein sequence ID" value="HER95372.1"/>
    <property type="molecule type" value="Genomic_DNA"/>
</dbReference>
<organism evidence="4">
    <name type="scientific">Rhodothermus marinus</name>
    <name type="common">Rhodothermus obamensis</name>
    <dbReference type="NCBI Taxonomy" id="29549"/>
    <lineage>
        <taxon>Bacteria</taxon>
        <taxon>Pseudomonadati</taxon>
        <taxon>Rhodothermota</taxon>
        <taxon>Rhodothermia</taxon>
        <taxon>Rhodothermales</taxon>
        <taxon>Rhodothermaceae</taxon>
        <taxon>Rhodothermus</taxon>
    </lineage>
</organism>